<dbReference type="EMBL" id="JAVDTR010000005">
    <property type="protein sequence ID" value="MDR6723637.1"/>
    <property type="molecule type" value="Genomic_DNA"/>
</dbReference>
<sequence>MRDHEEVLAGGNVNEVIKVGDTVRRSSQNAYVNALLLHLEKVGLPTVPRYLGVDDHGRGIFSYLKGVVPGNQYPEIERYMWSDEVLIQQAKLLRSYHDATVGFTTSLKSQNDYPDPSQHEVVCHNDAAPYNMVFQDKLPVGIIDFDMVGKGPRIWDIVYTLYTSVPLAGFSPGKADHIVVPYTPTEHALMRKRRIMLFFNTYGIDIPTDLKNWVVQRIRTMCNTLTSRAASGDVAFVKLIEEGHLAHYEEEIRFLEKHFDDWS</sequence>
<reference evidence="2" key="1">
    <citation type="submission" date="2023-07" db="EMBL/GenBank/DDBJ databases">
        <title>Sorghum-associated microbial communities from plants grown in Nebraska, USA.</title>
        <authorList>
            <person name="Schachtman D."/>
        </authorList>
    </citation>
    <scope>NUCLEOTIDE SEQUENCE</scope>
    <source>
        <strain evidence="2">BE80</strain>
    </source>
</reference>
<dbReference type="Proteomes" id="UP001254832">
    <property type="component" value="Unassembled WGS sequence"/>
</dbReference>
<dbReference type="InterPro" id="IPR002575">
    <property type="entry name" value="Aminoglycoside_PTrfase"/>
</dbReference>
<dbReference type="InterPro" id="IPR011009">
    <property type="entry name" value="Kinase-like_dom_sf"/>
</dbReference>
<evidence type="ECO:0000313" key="3">
    <source>
        <dbReference type="Proteomes" id="UP001254832"/>
    </source>
</evidence>
<dbReference type="SUPFAM" id="SSF56112">
    <property type="entry name" value="Protein kinase-like (PK-like)"/>
    <property type="match status" value="1"/>
</dbReference>
<evidence type="ECO:0000259" key="1">
    <source>
        <dbReference type="Pfam" id="PF01636"/>
    </source>
</evidence>
<dbReference type="AlphaFoldDB" id="A0AAP5LLQ7"/>
<dbReference type="RefSeq" id="WP_310139041.1">
    <property type="nucleotide sequence ID" value="NZ_JAVDTR010000005.1"/>
</dbReference>
<dbReference type="Pfam" id="PF01636">
    <property type="entry name" value="APH"/>
    <property type="match status" value="1"/>
</dbReference>
<proteinExistence type="predicted"/>
<organism evidence="2 3">
    <name type="scientific">Paenibacillus amylolyticus</name>
    <dbReference type="NCBI Taxonomy" id="1451"/>
    <lineage>
        <taxon>Bacteria</taxon>
        <taxon>Bacillati</taxon>
        <taxon>Bacillota</taxon>
        <taxon>Bacilli</taxon>
        <taxon>Bacillales</taxon>
        <taxon>Paenibacillaceae</taxon>
        <taxon>Paenibacillus</taxon>
    </lineage>
</organism>
<name>A0AAP5LLQ7_PAEAM</name>
<comment type="caution">
    <text evidence="2">The sequence shown here is derived from an EMBL/GenBank/DDBJ whole genome shotgun (WGS) entry which is preliminary data.</text>
</comment>
<evidence type="ECO:0000313" key="2">
    <source>
        <dbReference type="EMBL" id="MDR6723637.1"/>
    </source>
</evidence>
<protein>
    <recommendedName>
        <fullName evidence="1">Aminoglycoside phosphotransferase domain-containing protein</fullName>
    </recommendedName>
</protein>
<dbReference type="Gene3D" id="3.90.1200.10">
    <property type="match status" value="1"/>
</dbReference>
<feature type="domain" description="Aminoglycoside phosphotransferase" evidence="1">
    <location>
        <begin position="115"/>
        <end position="163"/>
    </location>
</feature>
<gene>
    <name evidence="2" type="ORF">J2W91_002099</name>
</gene>
<accession>A0AAP5LLQ7</accession>